<feature type="transmembrane region" description="Helical" evidence="9">
    <location>
        <begin position="147"/>
        <end position="164"/>
    </location>
</feature>
<dbReference type="SMART" id="SM00065">
    <property type="entry name" value="GAF"/>
    <property type="match status" value="4"/>
</dbReference>
<evidence type="ECO:0000256" key="9">
    <source>
        <dbReference type="SAM" id="Phobius"/>
    </source>
</evidence>
<accession>A0A2J6X2T4</accession>
<dbReference type="SUPFAM" id="SSF55781">
    <property type="entry name" value="GAF domain-like"/>
    <property type="match status" value="4"/>
</dbReference>
<keyword evidence="8 9" id="KW-0472">Membrane</keyword>
<organism evidence="11 12">
    <name type="scientific">Chloroflexus aggregans</name>
    <dbReference type="NCBI Taxonomy" id="152260"/>
    <lineage>
        <taxon>Bacteria</taxon>
        <taxon>Bacillati</taxon>
        <taxon>Chloroflexota</taxon>
        <taxon>Chloroflexia</taxon>
        <taxon>Chloroflexales</taxon>
        <taxon>Chloroflexineae</taxon>
        <taxon>Chloroflexaceae</taxon>
        <taxon>Chloroflexus</taxon>
    </lineage>
</organism>
<proteinExistence type="predicted"/>
<dbReference type="InterPro" id="IPR036890">
    <property type="entry name" value="HATPase_C_sf"/>
</dbReference>
<evidence type="ECO:0000256" key="4">
    <source>
        <dbReference type="ARBA" id="ARBA00022692"/>
    </source>
</evidence>
<dbReference type="EMBL" id="PNIQ01000740">
    <property type="protein sequence ID" value="PMP78339.1"/>
    <property type="molecule type" value="Genomic_DNA"/>
</dbReference>
<comment type="caution">
    <text evidence="11">The sequence shown here is derived from an EMBL/GenBank/DDBJ whole genome shotgun (WGS) entry which is preliminary data.</text>
</comment>
<dbReference type="Gene3D" id="3.30.565.10">
    <property type="entry name" value="Histidine kinase-like ATPase, C-terminal domain"/>
    <property type="match status" value="1"/>
</dbReference>
<dbReference type="PANTHER" id="PTHR24421">
    <property type="entry name" value="NITRATE/NITRITE SENSOR PROTEIN NARX-RELATED"/>
    <property type="match status" value="1"/>
</dbReference>
<evidence type="ECO:0000256" key="2">
    <source>
        <dbReference type="ARBA" id="ARBA00022475"/>
    </source>
</evidence>
<evidence type="ECO:0000313" key="12">
    <source>
        <dbReference type="Proteomes" id="UP000243376"/>
    </source>
</evidence>
<reference evidence="11 12" key="1">
    <citation type="submission" date="2018-01" db="EMBL/GenBank/DDBJ databases">
        <title>Metagenomic assembled genomes from two thermal pools in the Uzon Caldera, Kamchatka, Russia.</title>
        <authorList>
            <person name="Wilkins L."/>
            <person name="Ettinger C."/>
        </authorList>
    </citation>
    <scope>NUCLEOTIDE SEQUENCE [LARGE SCALE GENOMIC DNA]</scope>
    <source>
        <strain evidence="11">ZAV-02</strain>
    </source>
</reference>
<evidence type="ECO:0000256" key="3">
    <source>
        <dbReference type="ARBA" id="ARBA00022679"/>
    </source>
</evidence>
<dbReference type="AlphaFoldDB" id="A0A2J6X2T4"/>
<keyword evidence="7" id="KW-0902">Two-component regulatory system</keyword>
<evidence type="ECO:0000313" key="11">
    <source>
        <dbReference type="EMBL" id="PMP78339.1"/>
    </source>
</evidence>
<protein>
    <submittedName>
        <fullName evidence="11">ATPase</fullName>
    </submittedName>
</protein>
<keyword evidence="4 9" id="KW-0812">Transmembrane</keyword>
<keyword evidence="3" id="KW-0808">Transferase</keyword>
<dbReference type="PANTHER" id="PTHR24421:SF37">
    <property type="entry name" value="SENSOR HISTIDINE KINASE NARS"/>
    <property type="match status" value="1"/>
</dbReference>
<comment type="subcellular location">
    <subcellularLocation>
        <location evidence="1">Cell membrane</location>
        <topology evidence="1">Multi-pass membrane protein</topology>
    </subcellularLocation>
</comment>
<dbReference type="PROSITE" id="PS50112">
    <property type="entry name" value="PAS"/>
    <property type="match status" value="1"/>
</dbReference>
<dbReference type="InterPro" id="IPR000014">
    <property type="entry name" value="PAS"/>
</dbReference>
<evidence type="ECO:0000256" key="1">
    <source>
        <dbReference type="ARBA" id="ARBA00004651"/>
    </source>
</evidence>
<evidence type="ECO:0000256" key="7">
    <source>
        <dbReference type="ARBA" id="ARBA00023012"/>
    </source>
</evidence>
<dbReference type="InterPro" id="IPR029016">
    <property type="entry name" value="GAF-like_dom_sf"/>
</dbReference>
<dbReference type="CDD" id="cd16917">
    <property type="entry name" value="HATPase_UhpB-NarQ-NarX-like"/>
    <property type="match status" value="1"/>
</dbReference>
<dbReference type="Gene3D" id="3.30.450.40">
    <property type="match status" value="3"/>
</dbReference>
<feature type="transmembrane region" description="Helical" evidence="9">
    <location>
        <begin position="34"/>
        <end position="56"/>
    </location>
</feature>
<evidence type="ECO:0000256" key="8">
    <source>
        <dbReference type="ARBA" id="ARBA00023136"/>
    </source>
</evidence>
<evidence type="ECO:0000256" key="6">
    <source>
        <dbReference type="ARBA" id="ARBA00022989"/>
    </source>
</evidence>
<keyword evidence="2" id="KW-1003">Cell membrane</keyword>
<keyword evidence="6 9" id="KW-1133">Transmembrane helix</keyword>
<dbReference type="GO" id="GO:0005886">
    <property type="term" value="C:plasma membrane"/>
    <property type="evidence" value="ECO:0007669"/>
    <property type="project" value="UniProtKB-SubCell"/>
</dbReference>
<dbReference type="GO" id="GO:0000160">
    <property type="term" value="P:phosphorelay signal transduction system"/>
    <property type="evidence" value="ECO:0007669"/>
    <property type="project" value="UniProtKB-KW"/>
</dbReference>
<dbReference type="Proteomes" id="UP000243376">
    <property type="component" value="Unassembled WGS sequence"/>
</dbReference>
<evidence type="ECO:0000256" key="5">
    <source>
        <dbReference type="ARBA" id="ARBA00022777"/>
    </source>
</evidence>
<dbReference type="Pfam" id="PF13185">
    <property type="entry name" value="GAF_2"/>
    <property type="match status" value="2"/>
</dbReference>
<gene>
    <name evidence="11" type="ORF">C0184_11070</name>
</gene>
<evidence type="ECO:0000259" key="10">
    <source>
        <dbReference type="PROSITE" id="PS50112"/>
    </source>
</evidence>
<sequence>MSFETDSRIFNSRSKSKIQSSYHRLQSWFGHERGALLLVWCLRFGSLLLLMAWAWYRADEIPSQQLGNGWLTIIALGSFQVATAMLGMLQPRKWREQSVKFLQNLIELLLISLAILCLNSANNVLWILYLVPIVSAIRFLTDNKRTIVISAAIVMATLVGFLSSSRLLDAGVPLIITTFGTLVLYVLRRLSINPSALVDQKTEIAQILDQYPSGICVIDQQRRLVFVNSSLVQQFGSWSPAQRCDQYLRCEHANCLVCQHPQQSISRQNLRLPNNRKVPFSVESRAIADGQLLLLFLKPANAIRLDLYEHLLHAIVEGNEQSYRNALSRFLDSIRQDFRAETAAIFWLVDGRLQRDICSGPPLPFTEYYEPGQGITGLTLISMADSQRGCTIVVNNLGELESASISHSLTETSVIYPKYHEHYQQALPSRQVRHLIAAPINGRQRIIGVLRLVNHLDQDGKPDDDGFQRFHETDLNLICERLAQALEYREFYLEQQRQLDEISRFYRIYAASTQGREVFETIVKEALNAFSDASKCEIRRFDRFSQTLQFEAACHRRGFDYGSPPSKLSGVNARAIREATIQYVEDTQQDADFIQRDRPIGALMVAPLIGYLGISGILTIDYPQPRTFTAEERKRFEMLATHARLAAAVIWRNEQSECLHRHIQKIGQEVSEGLPQVYRNVLTALHQLIGYDAASIQLLSNSALQIVECDGFTNRDIVHTLWFATDDESLPHSRVIRQQQPLIVYDLAQEFPQFVVQAAHYYSETIHSALYLPLLYRNQCIGLIALKSGIPSFYRSGDLVIGQLIANAAASAIDNARLVETLQLRQTQLHDLLIHSTKLLEIPTEQQLLRSYAQLATRLFDCEHCVIFLHRRATGLFDIAASSQDEMLDDDPYYRQIAETVAAGDRIIRLCGEELSTFYARHGLTGDNLIHLPTARGRSLLAGSIQSQDGLNLVIVLENRTISSGDDNFPETSDAFLILFGQQVLNGFAIINMRRITRESLGIDVHDLLNLVQGTIIFPSTILQKQFERDDALIPYRQRILNLNRAANYVYQELRNIQDDLRGLSKLEKPFIELLNEHLELVRERIGDHVSIHIESCPQINIPADVTYALFRIFQEALANIAKHAGFRERKSGNIRISFNVEQQEFTFIIEDDGKGFVATPVNREESYGLRSICDRAKRIGAVATIEPRISGGVRVCVQGRLAKGEIYA</sequence>
<dbReference type="InterPro" id="IPR050482">
    <property type="entry name" value="Sensor_HK_TwoCompSys"/>
</dbReference>
<feature type="domain" description="PAS" evidence="10">
    <location>
        <begin position="200"/>
        <end position="236"/>
    </location>
</feature>
<feature type="transmembrane region" description="Helical" evidence="9">
    <location>
        <begin position="170"/>
        <end position="187"/>
    </location>
</feature>
<name>A0A2J6X2T4_9CHLR</name>
<keyword evidence="5" id="KW-0418">Kinase</keyword>
<dbReference type="GO" id="GO:0016301">
    <property type="term" value="F:kinase activity"/>
    <property type="evidence" value="ECO:0007669"/>
    <property type="project" value="UniProtKB-KW"/>
</dbReference>
<dbReference type="InterPro" id="IPR003018">
    <property type="entry name" value="GAF"/>
</dbReference>
<dbReference type="Pfam" id="PF13188">
    <property type="entry name" value="PAS_8"/>
    <property type="match status" value="1"/>
</dbReference>
<feature type="transmembrane region" description="Helical" evidence="9">
    <location>
        <begin position="68"/>
        <end position="89"/>
    </location>
</feature>
<dbReference type="SUPFAM" id="SSF55874">
    <property type="entry name" value="ATPase domain of HSP90 chaperone/DNA topoisomerase II/histidine kinase"/>
    <property type="match status" value="1"/>
</dbReference>